<gene>
    <name evidence="11" type="primary">yiaM_5</name>
    <name evidence="11" type="ORF">NCTC13093_02403</name>
</gene>
<comment type="similarity">
    <text evidence="8 9">Belongs to the TRAP transporter small permease family.</text>
</comment>
<dbReference type="InterPro" id="IPR055348">
    <property type="entry name" value="DctQ"/>
</dbReference>
<dbReference type="OrthoDB" id="9791324at2"/>
<keyword evidence="5 9" id="KW-0812">Transmembrane</keyword>
<evidence type="ECO:0000256" key="2">
    <source>
        <dbReference type="ARBA" id="ARBA00022448"/>
    </source>
</evidence>
<keyword evidence="12" id="KW-1185">Reference proteome</keyword>
<dbReference type="EMBL" id="UAPV01000001">
    <property type="protein sequence ID" value="SPT70974.1"/>
    <property type="molecule type" value="Genomic_DNA"/>
</dbReference>
<evidence type="ECO:0000313" key="12">
    <source>
        <dbReference type="Proteomes" id="UP000250086"/>
    </source>
</evidence>
<evidence type="ECO:0000259" key="10">
    <source>
        <dbReference type="Pfam" id="PF04290"/>
    </source>
</evidence>
<evidence type="ECO:0000313" key="11">
    <source>
        <dbReference type="EMBL" id="SPT70974.1"/>
    </source>
</evidence>
<evidence type="ECO:0000256" key="4">
    <source>
        <dbReference type="ARBA" id="ARBA00022519"/>
    </source>
</evidence>
<proteinExistence type="inferred from homology"/>
<dbReference type="AlphaFoldDB" id="A0A2X0V933"/>
<dbReference type="Proteomes" id="UP000250086">
    <property type="component" value="Unassembled WGS sequence"/>
</dbReference>
<dbReference type="PANTHER" id="PTHR35011:SF2">
    <property type="entry name" value="2,3-DIKETO-L-GULONATE TRAP TRANSPORTER SMALL PERMEASE PROTEIN YIAM"/>
    <property type="match status" value="1"/>
</dbReference>
<dbReference type="GO" id="GO:0005886">
    <property type="term" value="C:plasma membrane"/>
    <property type="evidence" value="ECO:0007669"/>
    <property type="project" value="UniProtKB-SubCell"/>
</dbReference>
<feature type="transmembrane region" description="Helical" evidence="9">
    <location>
        <begin position="87"/>
        <end position="105"/>
    </location>
</feature>
<dbReference type="RefSeq" id="WP_113744986.1">
    <property type="nucleotide sequence ID" value="NZ_UAPU01000005.1"/>
</dbReference>
<sequence length="176" mass="20575">MKLLKLLDEKFELWICISLMSCLTVVLGIQVFMRYVMSASLSWSEELARYMFVWLVYIGVSYGSKVMRHIKIDAGLYLFPKGIRRHVVIVGDLIFFVFALIIVYYSWGLVVRQYMFNQLSPAMQIPMWIVYAAPFVGFSLTALRQLQTIVYRIKHINDPFEDPAEQELKELKGDNE</sequence>
<keyword evidence="6 9" id="KW-1133">Transmembrane helix</keyword>
<evidence type="ECO:0000256" key="5">
    <source>
        <dbReference type="ARBA" id="ARBA00022692"/>
    </source>
</evidence>
<evidence type="ECO:0000256" key="7">
    <source>
        <dbReference type="ARBA" id="ARBA00023136"/>
    </source>
</evidence>
<feature type="transmembrane region" description="Helical" evidence="9">
    <location>
        <begin position="47"/>
        <end position="66"/>
    </location>
</feature>
<keyword evidence="3" id="KW-1003">Cell membrane</keyword>
<reference evidence="11 12" key="1">
    <citation type="submission" date="2018-06" db="EMBL/GenBank/DDBJ databases">
        <authorList>
            <consortium name="Pathogen Informatics"/>
            <person name="Doyle S."/>
        </authorList>
    </citation>
    <scope>NUCLEOTIDE SEQUENCE [LARGE SCALE GENOMIC DNA]</scope>
    <source>
        <strain evidence="11 12">NCTC13093</strain>
    </source>
</reference>
<accession>A0A2X0V933</accession>
<comment type="function">
    <text evidence="9">Part of the tripartite ATP-independent periplasmic (TRAP) transport system.</text>
</comment>
<keyword evidence="2 9" id="KW-0813">Transport</keyword>
<keyword evidence="7 9" id="KW-0472">Membrane</keyword>
<evidence type="ECO:0000256" key="9">
    <source>
        <dbReference type="RuleBase" id="RU369079"/>
    </source>
</evidence>
<organism evidence="11 12">
    <name type="scientific">Anaerobiospirillum thomasii</name>
    <dbReference type="NCBI Taxonomy" id="179995"/>
    <lineage>
        <taxon>Bacteria</taxon>
        <taxon>Pseudomonadati</taxon>
        <taxon>Pseudomonadota</taxon>
        <taxon>Gammaproteobacteria</taxon>
        <taxon>Aeromonadales</taxon>
        <taxon>Succinivibrionaceae</taxon>
        <taxon>Anaerobiospirillum</taxon>
    </lineage>
</organism>
<evidence type="ECO:0000256" key="6">
    <source>
        <dbReference type="ARBA" id="ARBA00022989"/>
    </source>
</evidence>
<feature type="transmembrane region" description="Helical" evidence="9">
    <location>
        <begin position="125"/>
        <end position="143"/>
    </location>
</feature>
<feature type="domain" description="Tripartite ATP-independent periplasmic transporters DctQ component" evidence="10">
    <location>
        <begin position="23"/>
        <end position="154"/>
    </location>
</feature>
<dbReference type="PANTHER" id="PTHR35011">
    <property type="entry name" value="2,3-DIKETO-L-GULONATE TRAP TRANSPORTER SMALL PERMEASE PROTEIN YIAM"/>
    <property type="match status" value="1"/>
</dbReference>
<evidence type="ECO:0000256" key="3">
    <source>
        <dbReference type="ARBA" id="ARBA00022475"/>
    </source>
</evidence>
<feature type="transmembrane region" description="Helical" evidence="9">
    <location>
        <begin position="12"/>
        <end position="35"/>
    </location>
</feature>
<dbReference type="InterPro" id="IPR007387">
    <property type="entry name" value="TRAP_DctQ"/>
</dbReference>
<dbReference type="GO" id="GO:0015740">
    <property type="term" value="P:C4-dicarboxylate transport"/>
    <property type="evidence" value="ECO:0007669"/>
    <property type="project" value="TreeGrafter"/>
</dbReference>
<dbReference type="GO" id="GO:0022857">
    <property type="term" value="F:transmembrane transporter activity"/>
    <property type="evidence" value="ECO:0007669"/>
    <property type="project" value="UniProtKB-UniRule"/>
</dbReference>
<comment type="subcellular location">
    <subcellularLocation>
        <location evidence="1 9">Cell inner membrane</location>
        <topology evidence="1 9">Multi-pass membrane protein</topology>
    </subcellularLocation>
</comment>
<keyword evidence="4 9" id="KW-0997">Cell inner membrane</keyword>
<protein>
    <recommendedName>
        <fullName evidence="9">TRAP transporter small permease protein</fullName>
    </recommendedName>
</protein>
<name>A0A2X0V933_9GAMM</name>
<evidence type="ECO:0000256" key="8">
    <source>
        <dbReference type="ARBA" id="ARBA00038436"/>
    </source>
</evidence>
<evidence type="ECO:0000256" key="1">
    <source>
        <dbReference type="ARBA" id="ARBA00004429"/>
    </source>
</evidence>
<dbReference type="Pfam" id="PF04290">
    <property type="entry name" value="DctQ"/>
    <property type="match status" value="1"/>
</dbReference>
<comment type="subunit">
    <text evidence="9">The complex comprises the extracytoplasmic solute receptor protein and the two transmembrane proteins.</text>
</comment>